<feature type="signal peptide" evidence="1">
    <location>
        <begin position="1"/>
        <end position="28"/>
    </location>
</feature>
<accession>A0A2U2DFS1</accession>
<dbReference type="OrthoDB" id="8403629at2"/>
<name>A0A2U2DFS1_9HYPH</name>
<proteinExistence type="predicted"/>
<dbReference type="EMBL" id="QFBC01000034">
    <property type="protein sequence ID" value="PWE52140.1"/>
    <property type="molecule type" value="Genomic_DNA"/>
</dbReference>
<reference evidence="2 3" key="1">
    <citation type="submission" date="2018-05" db="EMBL/GenBank/DDBJ databases">
        <title>The draft genome of strain NS-104.</title>
        <authorList>
            <person name="Hang P."/>
            <person name="Jiang J."/>
        </authorList>
    </citation>
    <scope>NUCLEOTIDE SEQUENCE [LARGE SCALE GENOMIC DNA]</scope>
    <source>
        <strain evidence="2 3">NS-104</strain>
    </source>
</reference>
<protein>
    <submittedName>
        <fullName evidence="2">Uncharacterized protein</fullName>
    </submittedName>
</protein>
<dbReference type="Proteomes" id="UP000245252">
    <property type="component" value="Unassembled WGS sequence"/>
</dbReference>
<organism evidence="2 3">
    <name type="scientific">Metarhizobium album</name>
    <dbReference type="NCBI Taxonomy" id="2182425"/>
    <lineage>
        <taxon>Bacteria</taxon>
        <taxon>Pseudomonadati</taxon>
        <taxon>Pseudomonadota</taxon>
        <taxon>Alphaproteobacteria</taxon>
        <taxon>Hyphomicrobiales</taxon>
        <taxon>Rhizobiaceae</taxon>
        <taxon>Metarhizobium</taxon>
    </lineage>
</organism>
<keyword evidence="1" id="KW-0732">Signal</keyword>
<feature type="chain" id="PRO_5015600308" evidence="1">
    <location>
        <begin position="29"/>
        <end position="120"/>
    </location>
</feature>
<keyword evidence="3" id="KW-1185">Reference proteome</keyword>
<gene>
    <name evidence="2" type="ORF">DEM27_32590</name>
</gene>
<evidence type="ECO:0000313" key="3">
    <source>
        <dbReference type="Proteomes" id="UP000245252"/>
    </source>
</evidence>
<sequence length="120" mass="12809">MMAYLSKAAMPFVIASAMLLAAAGLHYAALATARGMVDDVRTLTIAERDAHWSGEIERSNATANRQVADQARATLQIQAAAADKVRQAELALSEMEKANAALPNGDACGLDRDRVRLLAR</sequence>
<comment type="caution">
    <text evidence="2">The sequence shown here is derived from an EMBL/GenBank/DDBJ whole genome shotgun (WGS) entry which is preliminary data.</text>
</comment>
<dbReference type="AlphaFoldDB" id="A0A2U2DFS1"/>
<evidence type="ECO:0000313" key="2">
    <source>
        <dbReference type="EMBL" id="PWE52140.1"/>
    </source>
</evidence>
<evidence type="ECO:0000256" key="1">
    <source>
        <dbReference type="SAM" id="SignalP"/>
    </source>
</evidence>
<dbReference type="RefSeq" id="WP_109462386.1">
    <property type="nucleotide sequence ID" value="NZ_QFBC01000034.1"/>
</dbReference>